<dbReference type="EMBL" id="JAENHP010000008">
    <property type="protein sequence ID" value="MBM2618879.1"/>
    <property type="molecule type" value="Genomic_DNA"/>
</dbReference>
<keyword evidence="3" id="KW-1185">Reference proteome</keyword>
<feature type="signal peptide" evidence="1">
    <location>
        <begin position="1"/>
        <end position="30"/>
    </location>
</feature>
<name>A0ABS2AGC6_9ACTN</name>
<organism evidence="2 3">
    <name type="scientific">Paractinoplanes ovalisporus</name>
    <dbReference type="NCBI Taxonomy" id="2810368"/>
    <lineage>
        <taxon>Bacteria</taxon>
        <taxon>Bacillati</taxon>
        <taxon>Actinomycetota</taxon>
        <taxon>Actinomycetes</taxon>
        <taxon>Micromonosporales</taxon>
        <taxon>Micromonosporaceae</taxon>
        <taxon>Paractinoplanes</taxon>
    </lineage>
</organism>
<reference evidence="2 3" key="1">
    <citation type="submission" date="2021-01" db="EMBL/GenBank/DDBJ databases">
        <title>Actinoplanes sp. nov. LDG1-06 isolated from lichen.</title>
        <authorList>
            <person name="Saeng-In P."/>
            <person name="Phongsopitanun W."/>
            <person name="Kanchanasin P."/>
            <person name="Yuki M."/>
            <person name="Kudo T."/>
            <person name="Ohkuma M."/>
            <person name="Tanasupawat S."/>
        </authorList>
    </citation>
    <scope>NUCLEOTIDE SEQUENCE [LARGE SCALE GENOMIC DNA]</scope>
    <source>
        <strain evidence="2 3">LDG1-06</strain>
    </source>
</reference>
<dbReference type="Proteomes" id="UP000632138">
    <property type="component" value="Unassembled WGS sequence"/>
</dbReference>
<feature type="chain" id="PRO_5047407727" evidence="1">
    <location>
        <begin position="31"/>
        <end position="476"/>
    </location>
</feature>
<comment type="caution">
    <text evidence="2">The sequence shown here is derived from an EMBL/GenBank/DDBJ whole genome shotgun (WGS) entry which is preliminary data.</text>
</comment>
<protein>
    <submittedName>
        <fullName evidence="2">Uncharacterized protein</fullName>
    </submittedName>
</protein>
<accession>A0ABS2AGC6</accession>
<sequence>MGTFTSRRFFAGLAALTLFLVWAVPSPASAAPSASAAGPAASAAAKVDFFVKSYTLAPGASELIYTLLFADRVLPVASGAVSIQYRLVNQNPAFTLQEAGHPNNCSVDIQTLLTLDCGPYVTALTPAGVDSAVVGYVQVGSTAKPGDQATLTATMTVKGYAPVTRTAKIVAGEGVALTAADPEKERSAAPGATIDTPLTITNSSTGPAYGTAIVASAQYAFESRTQYSNCAYLDGVLTACVFPQTLAPGASYRVTMPLRVRKNTAAPGVQYAAWQWMTDEEFADFRQYVIKGGFGRLGPAGTGGVLTLTPVTTAKAGPPQATTQYTSHGLKLTVTGKKSTDLAALGAKAKGKKGAVVTASVGLVNKGPVAIDRSRVRGWPTVRFYTPKGTTAVRVPGRCFPMTSGGKIDENRPGAPGELRYSCDFFSLLKVGGSLKFAFGLRIDKVTRGARGSVAVGAPAEELKKTNNSAAIVINP</sequence>
<proteinExistence type="predicted"/>
<dbReference type="RefSeq" id="WP_203378884.1">
    <property type="nucleotide sequence ID" value="NZ_JAENHP010000008.1"/>
</dbReference>
<keyword evidence="1" id="KW-0732">Signal</keyword>
<gene>
    <name evidence="2" type="ORF">JIG36_25295</name>
</gene>
<evidence type="ECO:0000313" key="2">
    <source>
        <dbReference type="EMBL" id="MBM2618879.1"/>
    </source>
</evidence>
<evidence type="ECO:0000313" key="3">
    <source>
        <dbReference type="Proteomes" id="UP000632138"/>
    </source>
</evidence>
<evidence type="ECO:0000256" key="1">
    <source>
        <dbReference type="SAM" id="SignalP"/>
    </source>
</evidence>